<dbReference type="InterPro" id="IPR018310">
    <property type="entry name" value="Put_endonuclease_Z1-dom"/>
</dbReference>
<dbReference type="SUPFAM" id="SSF52540">
    <property type="entry name" value="P-loop containing nucleoside triphosphate hydrolases"/>
    <property type="match status" value="1"/>
</dbReference>
<dbReference type="Proteomes" id="UP000236725">
    <property type="component" value="Unassembled WGS sequence"/>
</dbReference>
<proteinExistence type="predicted"/>
<dbReference type="Pfam" id="PF04851">
    <property type="entry name" value="ResIII"/>
    <property type="match status" value="1"/>
</dbReference>
<dbReference type="Pfam" id="PF10593">
    <property type="entry name" value="Z1"/>
    <property type="match status" value="1"/>
</dbReference>
<evidence type="ECO:0000313" key="3">
    <source>
        <dbReference type="EMBL" id="SEF90501.1"/>
    </source>
</evidence>
<dbReference type="GO" id="GO:0003677">
    <property type="term" value="F:DNA binding"/>
    <property type="evidence" value="ECO:0007669"/>
    <property type="project" value="InterPro"/>
</dbReference>
<dbReference type="RefSeq" id="WP_103983423.1">
    <property type="nucleotide sequence ID" value="NZ_FNVS01000009.1"/>
</dbReference>
<evidence type="ECO:0000259" key="2">
    <source>
        <dbReference type="Pfam" id="PF10593"/>
    </source>
</evidence>
<protein>
    <submittedName>
        <fullName evidence="3">Type III restriction enzyme, res subunit</fullName>
    </submittedName>
</protein>
<comment type="caution">
    <text evidence="3">The sequence shown here is derived from an EMBL/GenBank/DDBJ whole genome shotgun (WGS) entry which is preliminary data.</text>
</comment>
<dbReference type="EMBL" id="FNVS01000009">
    <property type="protein sequence ID" value="SEF90501.1"/>
    <property type="molecule type" value="Genomic_DNA"/>
</dbReference>
<dbReference type="InterPro" id="IPR006935">
    <property type="entry name" value="Helicase/UvrB_N"/>
</dbReference>
<dbReference type="GO" id="GO:0016787">
    <property type="term" value="F:hydrolase activity"/>
    <property type="evidence" value="ECO:0007669"/>
    <property type="project" value="InterPro"/>
</dbReference>
<reference evidence="3 4" key="1">
    <citation type="submission" date="2016-10" db="EMBL/GenBank/DDBJ databases">
        <authorList>
            <person name="Varghese N."/>
            <person name="Submissions S."/>
        </authorList>
    </citation>
    <scope>NUCLEOTIDE SEQUENCE [LARGE SCALE GENOMIC DNA]</scope>
    <source>
        <strain evidence="3 4">DSM 29073</strain>
    </source>
</reference>
<feature type="domain" description="Putative endonuclease Z1" evidence="2">
    <location>
        <begin position="430"/>
        <end position="657"/>
    </location>
</feature>
<feature type="domain" description="Helicase/UvrB N-terminal" evidence="1">
    <location>
        <begin position="119"/>
        <end position="333"/>
    </location>
</feature>
<dbReference type="AlphaFoldDB" id="A0A8G2BWL6"/>
<sequence length="964" mass="110875">MSLTEAQYGMLSQIATQLINVERTQGKSIDFDNLMSYIDRAITFCGFTCDEDTKNKLFVELEYQFAIRHTSSECIFDDYDLKQWYDNKNIKDAFFWNRYRRYLSEKTSIDPVSINKLDEETLPNIMNCLGDPNEIFEGKRLRRGLIIGDVQSGKTATYSGLICKAADAGYKVVILLAGITESLRGQTQERIDDGIVGFTYRKVDKIVKSGLVGVGLDNKPRRATSFTTCIKDFVGDCDKIATTLNEHNSLVIFVVKKNVSVLNKMYKWLSDNNMDPVLQCVNQPMLLIDDEADNASVNTKRDETDPTKTNKIIRQICNLFKNANYVGFTATPFANVFIDPDSVDSMKHADLFPEHFIYVLPTPSNYIGAKQLFFENEKCFSQLRYIVDIEEPDYDSDEYKDSSKNDIDTLNSGPFYSRHRKEWDGILPKSLREAVISFFIANIIRDLRGQQSTPRSMLVNMSRFIKVQNIIREHIQAIYDSVRNAVEHDFSGKIKEDSNLPLFQEIKSVFERHYSNVSDIAFSRICDKQNILKAIDKIKVIVVNGGKSSAKLDYKTNKSLRVIAVGGLALSRGLTLEGLITSYFYRNTSTFDVLMQMGRWFGYRTGYEDIFQVWTSRLSADWYEEIESATIELKEDIKQMFEQHLTPKDFGIRVRDYCDELSITSANKMRSAFELYEMQSYYGNICDTPYLSTNVTQNAHNKEQVIALTKYLFDNNFDFRFADRPKHEGESVLSDDPSSRYFANVPKNVIIDFLSRIKCSMVNMRFNTDNILDFMQDSKTTGIDKWDVVFEGGDGTIYYDVPGLEKIRCANRAIEEHGNVIQISSRRRMLGLREGKFALQKEQIKLAEDLCRAAWKEEDPDATDESLKNRNVPLKAYFQYLPKRNPVLIIFLLQPNPPVPNKEEKPKLKAFRKELGEERIVAFAIGFPGVKEAESAKKYKANKIYMQLHMQDEPEEVDDEEQII</sequence>
<evidence type="ECO:0000313" key="4">
    <source>
        <dbReference type="Proteomes" id="UP000236725"/>
    </source>
</evidence>
<evidence type="ECO:0000259" key="1">
    <source>
        <dbReference type="Pfam" id="PF04851"/>
    </source>
</evidence>
<keyword evidence="4" id="KW-1185">Reference proteome</keyword>
<gene>
    <name evidence="3" type="ORF">SAMN05444001_10970</name>
</gene>
<dbReference type="InterPro" id="IPR027417">
    <property type="entry name" value="P-loop_NTPase"/>
</dbReference>
<accession>A0A8G2BWL6</accession>
<dbReference type="GO" id="GO:0005524">
    <property type="term" value="F:ATP binding"/>
    <property type="evidence" value="ECO:0007669"/>
    <property type="project" value="InterPro"/>
</dbReference>
<dbReference type="Gene3D" id="3.40.50.300">
    <property type="entry name" value="P-loop containing nucleotide triphosphate hydrolases"/>
    <property type="match status" value="1"/>
</dbReference>
<name>A0A8G2BWL6_9BACT</name>
<organism evidence="3 4">
    <name type="scientific">Parabacteroides chinchillae</name>
    <dbReference type="NCBI Taxonomy" id="871327"/>
    <lineage>
        <taxon>Bacteria</taxon>
        <taxon>Pseudomonadati</taxon>
        <taxon>Bacteroidota</taxon>
        <taxon>Bacteroidia</taxon>
        <taxon>Bacteroidales</taxon>
        <taxon>Tannerellaceae</taxon>
        <taxon>Parabacteroides</taxon>
    </lineage>
</organism>